<proteinExistence type="predicted"/>
<protein>
    <submittedName>
        <fullName evidence="1">Uncharacterized protein</fullName>
    </submittedName>
</protein>
<evidence type="ECO:0000313" key="1">
    <source>
        <dbReference type="EMBL" id="MBX52110.1"/>
    </source>
</evidence>
<dbReference type="EMBL" id="GGEC01071626">
    <property type="protein sequence ID" value="MBX52110.1"/>
    <property type="molecule type" value="Transcribed_RNA"/>
</dbReference>
<organism evidence="1">
    <name type="scientific">Rhizophora mucronata</name>
    <name type="common">Asiatic mangrove</name>
    <dbReference type="NCBI Taxonomy" id="61149"/>
    <lineage>
        <taxon>Eukaryota</taxon>
        <taxon>Viridiplantae</taxon>
        <taxon>Streptophyta</taxon>
        <taxon>Embryophyta</taxon>
        <taxon>Tracheophyta</taxon>
        <taxon>Spermatophyta</taxon>
        <taxon>Magnoliopsida</taxon>
        <taxon>eudicotyledons</taxon>
        <taxon>Gunneridae</taxon>
        <taxon>Pentapetalae</taxon>
        <taxon>rosids</taxon>
        <taxon>fabids</taxon>
        <taxon>Malpighiales</taxon>
        <taxon>Rhizophoraceae</taxon>
        <taxon>Rhizophora</taxon>
    </lineage>
</organism>
<name>A0A2P2PBI0_RHIMU</name>
<accession>A0A2P2PBI0</accession>
<reference evidence="1" key="1">
    <citation type="submission" date="2018-02" db="EMBL/GenBank/DDBJ databases">
        <title>Rhizophora mucronata_Transcriptome.</title>
        <authorList>
            <person name="Meera S.P."/>
            <person name="Sreeshan A."/>
            <person name="Augustine A."/>
        </authorList>
    </citation>
    <scope>NUCLEOTIDE SEQUENCE</scope>
    <source>
        <tissue evidence="1">Leaf</tissue>
    </source>
</reference>
<sequence length="15" mass="1822">MYSMNRMGSSYHAMR</sequence>